<dbReference type="SMART" id="SM00028">
    <property type="entry name" value="TPR"/>
    <property type="match status" value="3"/>
</dbReference>
<dbReference type="Gene3D" id="1.25.40.10">
    <property type="entry name" value="Tetratricopeptide repeat domain"/>
    <property type="match status" value="2"/>
</dbReference>
<dbReference type="InterPro" id="IPR051012">
    <property type="entry name" value="CellSynth/LPSAsmb/PSIAsmb"/>
</dbReference>
<dbReference type="PANTHER" id="PTHR45586:SF1">
    <property type="entry name" value="LIPOPOLYSACCHARIDE ASSEMBLY PROTEIN B"/>
    <property type="match status" value="1"/>
</dbReference>
<reference evidence="5" key="1">
    <citation type="journal article" date="2020" name="mSystems">
        <title>Genome- and Community-Level Interaction Insights into Carbon Utilization and Element Cycling Functions of Hydrothermarchaeota in Hydrothermal Sediment.</title>
        <authorList>
            <person name="Zhou Z."/>
            <person name="Liu Y."/>
            <person name="Xu W."/>
            <person name="Pan J."/>
            <person name="Luo Z.H."/>
            <person name="Li M."/>
        </authorList>
    </citation>
    <scope>NUCLEOTIDE SEQUENCE [LARGE SCALE GENOMIC DNA]</scope>
    <source>
        <strain evidence="5">HyVt-389</strain>
    </source>
</reference>
<dbReference type="GO" id="GO:0003677">
    <property type="term" value="F:DNA binding"/>
    <property type="evidence" value="ECO:0007669"/>
    <property type="project" value="InterPro"/>
</dbReference>
<dbReference type="InterPro" id="IPR009061">
    <property type="entry name" value="DNA-bd_dom_put_sf"/>
</dbReference>
<dbReference type="InterPro" id="IPR000551">
    <property type="entry name" value="MerR-type_HTH_dom"/>
</dbReference>
<evidence type="ECO:0000256" key="2">
    <source>
        <dbReference type="ARBA" id="ARBA00022803"/>
    </source>
</evidence>
<dbReference type="InterPro" id="IPR011990">
    <property type="entry name" value="TPR-like_helical_dom_sf"/>
</dbReference>
<evidence type="ECO:0000256" key="1">
    <source>
        <dbReference type="ARBA" id="ARBA00022737"/>
    </source>
</evidence>
<dbReference type="Gene3D" id="1.10.1660.10">
    <property type="match status" value="1"/>
</dbReference>
<accession>A0A7C1VU67</accession>
<name>A0A7C1VU67_DESA2</name>
<organism evidence="5">
    <name type="scientific">Desulfofervidus auxilii</name>
    <dbReference type="NCBI Taxonomy" id="1621989"/>
    <lineage>
        <taxon>Bacteria</taxon>
        <taxon>Pseudomonadati</taxon>
        <taxon>Thermodesulfobacteriota</taxon>
        <taxon>Candidatus Desulfofervidia</taxon>
        <taxon>Candidatus Desulfofervidales</taxon>
        <taxon>Candidatus Desulfofervidaceae</taxon>
        <taxon>Candidatus Desulfofervidus</taxon>
    </lineage>
</organism>
<comment type="caution">
    <text evidence="5">The sequence shown here is derived from an EMBL/GenBank/DDBJ whole genome shotgun (WGS) entry which is preliminary data.</text>
</comment>
<dbReference type="SUPFAM" id="SSF46955">
    <property type="entry name" value="Putative DNA-binding domain"/>
    <property type="match status" value="1"/>
</dbReference>
<dbReference type="Pfam" id="PF13411">
    <property type="entry name" value="MerR_1"/>
    <property type="match status" value="1"/>
</dbReference>
<dbReference type="PANTHER" id="PTHR45586">
    <property type="entry name" value="TPR REPEAT-CONTAINING PROTEIN PA4667"/>
    <property type="match status" value="1"/>
</dbReference>
<evidence type="ECO:0000256" key="3">
    <source>
        <dbReference type="PROSITE-ProRule" id="PRU00339"/>
    </source>
</evidence>
<dbReference type="AlphaFoldDB" id="A0A7C1VU67"/>
<dbReference type="CDD" id="cd00592">
    <property type="entry name" value="HTH_MerR-like"/>
    <property type="match status" value="1"/>
</dbReference>
<sequence length="276" mass="32257">MKKFKRASVAKIFGICPSRLYYWEKVHLIKPKNSYTFKDLVSIKTILILRKRGISLQKIRYLLTQIKKRMPYLRSPLAELKFEVIGKKICISQGGVKFDPDGQIYLDFESETPEIKSVGDFLTAEEWFERGCRLSATPETIPIAEEAYLQVLNLDNTFVPAMINLGNLYYLQGKSQQAAMWYELALKRDPESPEAHFNYASLLAEREDFEEAISHYRMAIVLKPDFLEAHYNLALLYERIGNPLKALPHWEAYLDMCPDEEEKKRIRDYLKSKKEK</sequence>
<dbReference type="GO" id="GO:0006355">
    <property type="term" value="P:regulation of DNA-templated transcription"/>
    <property type="evidence" value="ECO:0007669"/>
    <property type="project" value="InterPro"/>
</dbReference>
<feature type="repeat" description="TPR" evidence="3">
    <location>
        <begin position="193"/>
        <end position="226"/>
    </location>
</feature>
<gene>
    <name evidence="5" type="ORF">ENI35_02550</name>
</gene>
<dbReference type="Pfam" id="PF13176">
    <property type="entry name" value="TPR_7"/>
    <property type="match status" value="1"/>
</dbReference>
<dbReference type="PROSITE" id="PS50005">
    <property type="entry name" value="TPR"/>
    <property type="match status" value="2"/>
</dbReference>
<dbReference type="InterPro" id="IPR019734">
    <property type="entry name" value="TPR_rpt"/>
</dbReference>
<dbReference type="Proteomes" id="UP000885738">
    <property type="component" value="Unassembled WGS sequence"/>
</dbReference>
<evidence type="ECO:0000259" key="4">
    <source>
        <dbReference type="Pfam" id="PF13411"/>
    </source>
</evidence>
<protein>
    <submittedName>
        <fullName evidence="5">Tetratricopeptide repeat protein</fullName>
    </submittedName>
</protein>
<dbReference type="Pfam" id="PF13414">
    <property type="entry name" value="TPR_11"/>
    <property type="match status" value="1"/>
</dbReference>
<keyword evidence="1" id="KW-0677">Repeat</keyword>
<keyword evidence="2 3" id="KW-0802">TPR repeat</keyword>
<proteinExistence type="predicted"/>
<evidence type="ECO:0000313" key="5">
    <source>
        <dbReference type="EMBL" id="HEC67681.1"/>
    </source>
</evidence>
<dbReference type="EMBL" id="DRIH01000082">
    <property type="protein sequence ID" value="HEC67681.1"/>
    <property type="molecule type" value="Genomic_DNA"/>
</dbReference>
<feature type="domain" description="HTH merR-type" evidence="4">
    <location>
        <begin position="8"/>
        <end position="64"/>
    </location>
</feature>
<feature type="repeat" description="TPR" evidence="3">
    <location>
        <begin position="159"/>
        <end position="192"/>
    </location>
</feature>
<dbReference type="SUPFAM" id="SSF48452">
    <property type="entry name" value="TPR-like"/>
    <property type="match status" value="1"/>
</dbReference>